<dbReference type="PANTHER" id="PTHR30353:SF0">
    <property type="entry name" value="TRANSMEMBRANE PROTEIN"/>
    <property type="match status" value="1"/>
</dbReference>
<dbReference type="Proteomes" id="UP001157091">
    <property type="component" value="Unassembled WGS sequence"/>
</dbReference>
<evidence type="ECO:0000313" key="9">
    <source>
        <dbReference type="EMBL" id="GMA22688.1"/>
    </source>
</evidence>
<evidence type="ECO:0000256" key="2">
    <source>
        <dbReference type="ARBA" id="ARBA00010792"/>
    </source>
</evidence>
<feature type="transmembrane region" description="Helical" evidence="7">
    <location>
        <begin position="59"/>
        <end position="80"/>
    </location>
</feature>
<dbReference type="PANTHER" id="PTHR30353">
    <property type="entry name" value="INNER MEMBRANE PROTEIN DEDA-RELATED"/>
    <property type="match status" value="1"/>
</dbReference>
<organism evidence="9 10">
    <name type="scientific">Luteimicrobium album</name>
    <dbReference type="NCBI Taxonomy" id="1054550"/>
    <lineage>
        <taxon>Bacteria</taxon>
        <taxon>Bacillati</taxon>
        <taxon>Actinomycetota</taxon>
        <taxon>Actinomycetes</taxon>
        <taxon>Micrococcales</taxon>
        <taxon>Luteimicrobium</taxon>
    </lineage>
</organism>
<feature type="domain" description="VTT" evidence="8">
    <location>
        <begin position="38"/>
        <end position="162"/>
    </location>
</feature>
<evidence type="ECO:0000259" key="8">
    <source>
        <dbReference type="Pfam" id="PF09335"/>
    </source>
</evidence>
<dbReference type="EMBL" id="BSUK01000001">
    <property type="protein sequence ID" value="GMA22688.1"/>
    <property type="molecule type" value="Genomic_DNA"/>
</dbReference>
<gene>
    <name evidence="9" type="ORF">GCM10025864_04470</name>
</gene>
<comment type="similarity">
    <text evidence="2 7">Belongs to the DedA family.</text>
</comment>
<keyword evidence="3 7" id="KW-1003">Cell membrane</keyword>
<comment type="caution">
    <text evidence="9">The sequence shown here is derived from an EMBL/GenBank/DDBJ whole genome shotgun (WGS) entry which is preliminary data.</text>
</comment>
<evidence type="ECO:0000256" key="5">
    <source>
        <dbReference type="ARBA" id="ARBA00022989"/>
    </source>
</evidence>
<keyword evidence="5 7" id="KW-1133">Transmembrane helix</keyword>
<evidence type="ECO:0000256" key="3">
    <source>
        <dbReference type="ARBA" id="ARBA00022475"/>
    </source>
</evidence>
<evidence type="ECO:0000256" key="1">
    <source>
        <dbReference type="ARBA" id="ARBA00004651"/>
    </source>
</evidence>
<dbReference type="InterPro" id="IPR032816">
    <property type="entry name" value="VTT_dom"/>
</dbReference>
<feature type="transmembrane region" description="Helical" evidence="7">
    <location>
        <begin position="174"/>
        <end position="195"/>
    </location>
</feature>
<sequence length="232" mass="24319">MGELLQHLQDGILAASGLWWIYPAVVLFCLVDGFFPPVPSESVVIALAVAATTGHDPNLWLLLAAAVVGAWSGDQVAYQLGRWVGTDRVRLLRGPRGRRAVAWARYALERRGATFILAARYVPVGRVAVNMSAGALRYPRRRFMAVSGLAAVFWGACSVLVGLASAAWLGERPLLAMAAGVVVGLVLGLGIDRVVTVVWARRAARAAVSEVAADGATAAPVGAVANGGTLVR</sequence>
<comment type="subcellular location">
    <subcellularLocation>
        <location evidence="1 7">Cell membrane</location>
        <topology evidence="1 7">Multi-pass membrane protein</topology>
    </subcellularLocation>
</comment>
<feature type="transmembrane region" description="Helical" evidence="7">
    <location>
        <begin position="12"/>
        <end position="35"/>
    </location>
</feature>
<protein>
    <recommendedName>
        <fullName evidence="8">VTT domain-containing protein</fullName>
    </recommendedName>
</protein>
<feature type="transmembrane region" description="Helical" evidence="7">
    <location>
        <begin position="143"/>
        <end position="168"/>
    </location>
</feature>
<evidence type="ECO:0000256" key="4">
    <source>
        <dbReference type="ARBA" id="ARBA00022692"/>
    </source>
</evidence>
<dbReference type="Pfam" id="PF09335">
    <property type="entry name" value="VTT_dom"/>
    <property type="match status" value="1"/>
</dbReference>
<name>A0ABQ6HYD2_9MICO</name>
<evidence type="ECO:0000313" key="10">
    <source>
        <dbReference type="Proteomes" id="UP001157091"/>
    </source>
</evidence>
<dbReference type="InterPro" id="IPR032818">
    <property type="entry name" value="DedA-like"/>
</dbReference>
<keyword evidence="4 7" id="KW-0812">Transmembrane</keyword>
<evidence type="ECO:0000256" key="6">
    <source>
        <dbReference type="ARBA" id="ARBA00023136"/>
    </source>
</evidence>
<proteinExistence type="inferred from homology"/>
<evidence type="ECO:0000256" key="7">
    <source>
        <dbReference type="RuleBase" id="RU367016"/>
    </source>
</evidence>
<reference evidence="10" key="1">
    <citation type="journal article" date="2019" name="Int. J. Syst. Evol. Microbiol.">
        <title>The Global Catalogue of Microorganisms (GCM) 10K type strain sequencing project: providing services to taxonomists for standard genome sequencing and annotation.</title>
        <authorList>
            <consortium name="The Broad Institute Genomics Platform"/>
            <consortium name="The Broad Institute Genome Sequencing Center for Infectious Disease"/>
            <person name="Wu L."/>
            <person name="Ma J."/>
        </authorList>
    </citation>
    <scope>NUCLEOTIDE SEQUENCE [LARGE SCALE GENOMIC DNA]</scope>
    <source>
        <strain evidence="10">NBRC 106348</strain>
    </source>
</reference>
<keyword evidence="6 7" id="KW-0472">Membrane</keyword>
<accession>A0ABQ6HYD2</accession>
<dbReference type="RefSeq" id="WP_284291828.1">
    <property type="nucleotide sequence ID" value="NZ_BSUK01000001.1"/>
</dbReference>
<keyword evidence="10" id="KW-1185">Reference proteome</keyword>